<comment type="caution">
    <text evidence="5">The sequence shown here is derived from an EMBL/GenBank/DDBJ whole genome shotgun (WGS) entry which is preliminary data.</text>
</comment>
<feature type="transmembrane region" description="Helical" evidence="3">
    <location>
        <begin position="245"/>
        <end position="265"/>
    </location>
</feature>
<feature type="region of interest" description="Disordered" evidence="2">
    <location>
        <begin position="710"/>
        <end position="832"/>
    </location>
</feature>
<sequence>MSSGLGSPSGFRRVPAPARRSGRAVKHCVDRLIGFVLVGTVLPILALIAVAVAIEGRGPVLVREPRVGSGGREFGLLAFRADGPRVGPFLRRHALDRVPQLFHVLAGTMAIVGPRPPRPDELAAAGFDGPGHLLSVKPGLTGLRAADDEFARLARRYAENWSPALELQILRRALAAVPKGSRRVRRTGEPMEFARRLMVRLPPATTSLQPRPSTWRAQVRSVSASQQRQPMSPLRKYTLRVANRWVLVAVLAIAGGVLAALWSLATVTTTWTATAALTSQSQERSPDQDGVLALGYVDYFNQDSYQQLLRAQANIPDEVSLSAQTGASSPILYIQASGPSEELVRDAAAAAAEVFREDVRESLVTERRQAVDDLQAEIDRQVQDLNSLERTDVEKNVILDQIRSLQGRLTEFLADNTNHLKQLQPQPGVSSSTPSPMVDILSGLAGGAILGVLLALLMAVLDRRVHSAADAEDVAGLPVLADLGRRLAGRRTRLQNLLNGLSASEDGATPVVALAGVRRSDGAAVLAHELVAAWASRRGGALHVMADLRAPLAGYEQVPGFVDVLQGRAGVPTTAIPLPDGVRVLPPGAVADIDPYAVAEPRHLRWAFQEAATTAGLVVVEAPPVLDAPESQSICAAADRVVLVVDGRTTRADELGEAATLLRAVGAHVVGIVIDRSGGRLATGPALPRPGEVRPAPALVAAGHIGNGNGNGNGSLHGSVNGNLNGHGDHDWTDAIGVVGDDDAQEPDDPDDADGTAEGGHARPGYAEPENPEPEYAEHEHVEHDGAEDHEDGDAGEQRPSPFPRSALAGVPVREPAESGDSVGTRDGQWQG</sequence>
<dbReference type="InterPro" id="IPR027417">
    <property type="entry name" value="P-loop_NTPase"/>
</dbReference>
<keyword evidence="6" id="KW-1185">Reference proteome</keyword>
<accession>A0ABN1NGL0</accession>
<dbReference type="EMBL" id="BAAAHP010000309">
    <property type="protein sequence ID" value="GAA0907439.1"/>
    <property type="molecule type" value="Genomic_DNA"/>
</dbReference>
<feature type="compositionally biased region" description="Low complexity" evidence="2">
    <location>
        <begin position="716"/>
        <end position="726"/>
    </location>
</feature>
<feature type="domain" description="Bacterial sugar transferase" evidence="4">
    <location>
        <begin position="26"/>
        <end position="177"/>
    </location>
</feature>
<gene>
    <name evidence="5" type="ORF">GCM10009559_76190</name>
</gene>
<dbReference type="Proteomes" id="UP001499967">
    <property type="component" value="Unassembled WGS sequence"/>
</dbReference>
<evidence type="ECO:0000259" key="4">
    <source>
        <dbReference type="Pfam" id="PF02397"/>
    </source>
</evidence>
<feature type="compositionally biased region" description="Basic and acidic residues" evidence="2">
    <location>
        <begin position="776"/>
        <end position="787"/>
    </location>
</feature>
<keyword evidence="3" id="KW-0472">Membrane</keyword>
<feature type="compositionally biased region" description="Acidic residues" evidence="2">
    <location>
        <begin position="740"/>
        <end position="755"/>
    </location>
</feature>
<evidence type="ECO:0000313" key="5">
    <source>
        <dbReference type="EMBL" id="GAA0907439.1"/>
    </source>
</evidence>
<evidence type="ECO:0000256" key="1">
    <source>
        <dbReference type="ARBA" id="ARBA00006464"/>
    </source>
</evidence>
<keyword evidence="3" id="KW-1133">Transmembrane helix</keyword>
<dbReference type="Pfam" id="PF02397">
    <property type="entry name" value="Bac_transf"/>
    <property type="match status" value="1"/>
</dbReference>
<dbReference type="Gene3D" id="3.40.50.300">
    <property type="entry name" value="P-loop containing nucleotide triphosphate hydrolases"/>
    <property type="match status" value="1"/>
</dbReference>
<proteinExistence type="inferred from homology"/>
<name>A0ABN1NGL0_9PSEU</name>
<evidence type="ECO:0000313" key="6">
    <source>
        <dbReference type="Proteomes" id="UP001499967"/>
    </source>
</evidence>
<reference evidence="5 6" key="1">
    <citation type="journal article" date="2019" name="Int. J. Syst. Evol. Microbiol.">
        <title>The Global Catalogue of Microorganisms (GCM) 10K type strain sequencing project: providing services to taxonomists for standard genome sequencing and annotation.</title>
        <authorList>
            <consortium name="The Broad Institute Genomics Platform"/>
            <consortium name="The Broad Institute Genome Sequencing Center for Infectious Disease"/>
            <person name="Wu L."/>
            <person name="Ma J."/>
        </authorList>
    </citation>
    <scope>NUCLEOTIDE SEQUENCE [LARGE SCALE GENOMIC DNA]</scope>
    <source>
        <strain evidence="5 6">JCM 11117</strain>
    </source>
</reference>
<dbReference type="RefSeq" id="WP_343946724.1">
    <property type="nucleotide sequence ID" value="NZ_BAAAHP010000309.1"/>
</dbReference>
<feature type="transmembrane region" description="Helical" evidence="3">
    <location>
        <begin position="32"/>
        <end position="54"/>
    </location>
</feature>
<dbReference type="PANTHER" id="PTHR30576:SF10">
    <property type="entry name" value="SLL5057 PROTEIN"/>
    <property type="match status" value="1"/>
</dbReference>
<evidence type="ECO:0000256" key="2">
    <source>
        <dbReference type="SAM" id="MobiDB-lite"/>
    </source>
</evidence>
<dbReference type="InterPro" id="IPR003362">
    <property type="entry name" value="Bact_transf"/>
</dbReference>
<dbReference type="PANTHER" id="PTHR30576">
    <property type="entry name" value="COLANIC BIOSYNTHESIS UDP-GLUCOSE LIPID CARRIER TRANSFERASE"/>
    <property type="match status" value="1"/>
</dbReference>
<organism evidence="5 6">
    <name type="scientific">Pseudonocardia zijingensis</name>
    <dbReference type="NCBI Taxonomy" id="153376"/>
    <lineage>
        <taxon>Bacteria</taxon>
        <taxon>Bacillati</taxon>
        <taxon>Actinomycetota</taxon>
        <taxon>Actinomycetes</taxon>
        <taxon>Pseudonocardiales</taxon>
        <taxon>Pseudonocardiaceae</taxon>
        <taxon>Pseudonocardia</taxon>
    </lineage>
</organism>
<keyword evidence="3" id="KW-0812">Transmembrane</keyword>
<protein>
    <recommendedName>
        <fullName evidence="4">Bacterial sugar transferase domain-containing protein</fullName>
    </recommendedName>
</protein>
<dbReference type="SUPFAM" id="SSF52540">
    <property type="entry name" value="P-loop containing nucleoside triphosphate hydrolases"/>
    <property type="match status" value="1"/>
</dbReference>
<evidence type="ECO:0000256" key="3">
    <source>
        <dbReference type="SAM" id="Phobius"/>
    </source>
</evidence>
<comment type="similarity">
    <text evidence="1">Belongs to the bacterial sugar transferase family.</text>
</comment>